<dbReference type="GO" id="GO:0042597">
    <property type="term" value="C:periplasmic space"/>
    <property type="evidence" value="ECO:0007669"/>
    <property type="project" value="UniProtKB-SubCell"/>
</dbReference>
<dbReference type="RefSeq" id="WP_090383512.1">
    <property type="nucleotide sequence ID" value="NZ_FNSC01000001.1"/>
</dbReference>
<dbReference type="STRING" id="53406.SAMN05421553_3119"/>
<feature type="domain" description="SsuA/THI5-like" evidence="5">
    <location>
        <begin position="61"/>
        <end position="239"/>
    </location>
</feature>
<evidence type="ECO:0000313" key="7">
    <source>
        <dbReference type="Proteomes" id="UP000242849"/>
    </source>
</evidence>
<evidence type="ECO:0000313" key="6">
    <source>
        <dbReference type="EMBL" id="SED68770.1"/>
    </source>
</evidence>
<dbReference type="Proteomes" id="UP000242849">
    <property type="component" value="Unassembled WGS sequence"/>
</dbReference>
<evidence type="ECO:0000256" key="2">
    <source>
        <dbReference type="ARBA" id="ARBA00010742"/>
    </source>
</evidence>
<dbReference type="NCBIfam" id="TIGR03427">
    <property type="entry name" value="ABC_peri_uca"/>
    <property type="match status" value="1"/>
</dbReference>
<dbReference type="PANTHER" id="PTHR30024:SF47">
    <property type="entry name" value="TAURINE-BINDING PERIPLASMIC PROTEIN"/>
    <property type="match status" value="1"/>
</dbReference>
<comment type="similarity">
    <text evidence="2">Belongs to the bacterial solute-binding protein SsuA/TauA family.</text>
</comment>
<dbReference type="SUPFAM" id="SSF53850">
    <property type="entry name" value="Periplasmic binding protein-like II"/>
    <property type="match status" value="1"/>
</dbReference>
<dbReference type="InterPro" id="IPR017793">
    <property type="entry name" value="ABC_transptr_urea-assoc_sub-bd"/>
</dbReference>
<keyword evidence="3 4" id="KW-0732">Signal</keyword>
<protein>
    <submittedName>
        <fullName evidence="6">NitT/TauT family transport system substrate-binding protein</fullName>
    </submittedName>
</protein>
<evidence type="ECO:0000259" key="5">
    <source>
        <dbReference type="Pfam" id="PF09084"/>
    </source>
</evidence>
<dbReference type="EMBL" id="FNSC01000001">
    <property type="protein sequence ID" value="SED68770.1"/>
    <property type="molecule type" value="Genomic_DNA"/>
</dbReference>
<keyword evidence="7" id="KW-1185">Reference proteome</keyword>
<gene>
    <name evidence="6" type="ORF">SAMN05421553_3119</name>
</gene>
<dbReference type="InterPro" id="IPR015168">
    <property type="entry name" value="SsuA/THI5"/>
</dbReference>
<organism evidence="6 7">
    <name type="scientific">Pseudomonas anguilliseptica</name>
    <dbReference type="NCBI Taxonomy" id="53406"/>
    <lineage>
        <taxon>Bacteria</taxon>
        <taxon>Pseudomonadati</taxon>
        <taxon>Pseudomonadota</taxon>
        <taxon>Gammaproteobacteria</taxon>
        <taxon>Pseudomonadales</taxon>
        <taxon>Pseudomonadaceae</taxon>
        <taxon>Pseudomonas</taxon>
    </lineage>
</organism>
<sequence length="358" mass="38674">MPLRTLLARLTATCLLAALLLQPAHAASEPKTFKLCWSIFAGWMPWGYAASEGIVNKWAEQYGIRVDVSEVPDYVGSIERYSAGEFDACSMTNMDALTIPAAAGVDSTALIIGDFSNGADAILLRGPGLTLKDLKGKTVLLLENSVSHYLLSRALEWALLTPADVTIEHVSDTQIAEAFLAGQGDAVITWNPILAKIKQQTQVSQVFSSNLIPGEIVDLTVVNSKVLAAHPELGKALTGAWFETQRLMGMPTDAGRTARAKMASAAGTTPEDFSQQLDTLRSFYSPRYALAFARANKMPELMQRVAQFADQQKLLGNDGKGLDKLGIAFSGERSLGNADNILLRFDGSYMQMAAEKNL</sequence>
<dbReference type="PANTHER" id="PTHR30024">
    <property type="entry name" value="ALIPHATIC SULFONATES-BINDING PROTEIN-RELATED"/>
    <property type="match status" value="1"/>
</dbReference>
<feature type="signal peptide" evidence="4">
    <location>
        <begin position="1"/>
        <end position="26"/>
    </location>
</feature>
<evidence type="ECO:0000256" key="3">
    <source>
        <dbReference type="ARBA" id="ARBA00022729"/>
    </source>
</evidence>
<dbReference type="Pfam" id="PF09084">
    <property type="entry name" value="NMT1"/>
    <property type="match status" value="1"/>
</dbReference>
<feature type="chain" id="PRO_5017228029" evidence="4">
    <location>
        <begin position="27"/>
        <end position="358"/>
    </location>
</feature>
<evidence type="ECO:0000256" key="4">
    <source>
        <dbReference type="SAM" id="SignalP"/>
    </source>
</evidence>
<dbReference type="Gene3D" id="3.40.190.10">
    <property type="entry name" value="Periplasmic binding protein-like II"/>
    <property type="match status" value="2"/>
</dbReference>
<reference evidence="7" key="1">
    <citation type="submission" date="2016-10" db="EMBL/GenBank/DDBJ databases">
        <authorList>
            <person name="Varghese N."/>
            <person name="Submissions S."/>
        </authorList>
    </citation>
    <scope>NUCLEOTIDE SEQUENCE [LARGE SCALE GENOMIC DNA]</scope>
    <source>
        <strain evidence="7">DSM 12111</strain>
    </source>
</reference>
<comment type="subcellular location">
    <subcellularLocation>
        <location evidence="1">Periplasm</location>
    </subcellularLocation>
</comment>
<proteinExistence type="inferred from homology"/>
<evidence type="ECO:0000256" key="1">
    <source>
        <dbReference type="ARBA" id="ARBA00004418"/>
    </source>
</evidence>
<accession>A0A1H5CQT7</accession>
<dbReference type="AlphaFoldDB" id="A0A1H5CQT7"/>
<dbReference type="OrthoDB" id="5292144at2"/>
<name>A0A1H5CQT7_PSEAG</name>